<proteinExistence type="predicted"/>
<dbReference type="RefSeq" id="XP_002672907.1">
    <property type="nucleotide sequence ID" value="XM_002672861.1"/>
</dbReference>
<reference evidence="7 8" key="1">
    <citation type="journal article" date="2010" name="Cell">
        <title>The genome of Naegleria gruberi illuminates early eukaryotic versatility.</title>
        <authorList>
            <person name="Fritz-Laylin L.K."/>
            <person name="Prochnik S.E."/>
            <person name="Ginger M.L."/>
            <person name="Dacks J.B."/>
            <person name="Carpenter M.L."/>
            <person name="Field M.C."/>
            <person name="Kuo A."/>
            <person name="Paredez A."/>
            <person name="Chapman J."/>
            <person name="Pham J."/>
            <person name="Shu S."/>
            <person name="Neupane R."/>
            <person name="Cipriano M."/>
            <person name="Mancuso J."/>
            <person name="Tu H."/>
            <person name="Salamov A."/>
            <person name="Lindquist E."/>
            <person name="Shapiro H."/>
            <person name="Lucas S."/>
            <person name="Grigoriev I.V."/>
            <person name="Cande W.Z."/>
            <person name="Fulton C."/>
            <person name="Rokhsar D.S."/>
            <person name="Dawson S.C."/>
        </authorList>
    </citation>
    <scope>NUCLEOTIDE SEQUENCE [LARGE SCALE GENOMIC DNA]</scope>
    <source>
        <strain evidence="7 8">NEG-M</strain>
    </source>
</reference>
<dbReference type="GO" id="GO:0031418">
    <property type="term" value="F:L-ascorbic acid binding"/>
    <property type="evidence" value="ECO:0007669"/>
    <property type="project" value="InterPro"/>
</dbReference>
<dbReference type="OrthoDB" id="69177at2759"/>
<dbReference type="InterPro" id="IPR006620">
    <property type="entry name" value="Pro_4_hyd_alph"/>
</dbReference>
<keyword evidence="2" id="KW-0479">Metal-binding</keyword>
<dbReference type="EMBL" id="GG738894">
    <property type="protein sequence ID" value="EFC40163.1"/>
    <property type="molecule type" value="Genomic_DNA"/>
</dbReference>
<evidence type="ECO:0000259" key="6">
    <source>
        <dbReference type="PROSITE" id="PS51471"/>
    </source>
</evidence>
<dbReference type="InParanoid" id="D2VSR0"/>
<dbReference type="SUPFAM" id="SSF51197">
    <property type="entry name" value="Clavaminate synthase-like"/>
    <property type="match status" value="1"/>
</dbReference>
<dbReference type="GO" id="GO:0004656">
    <property type="term" value="F:procollagen-proline 4-dioxygenase activity"/>
    <property type="evidence" value="ECO:0007669"/>
    <property type="project" value="TreeGrafter"/>
</dbReference>
<evidence type="ECO:0000313" key="7">
    <source>
        <dbReference type="EMBL" id="EFC40163.1"/>
    </source>
</evidence>
<dbReference type="PANTHER" id="PTHR10869:SF241">
    <property type="entry name" value="FE2OG DIOXYGENASE DOMAIN-CONTAINING PROTEIN"/>
    <property type="match status" value="1"/>
</dbReference>
<evidence type="ECO:0000313" key="8">
    <source>
        <dbReference type="Proteomes" id="UP000006671"/>
    </source>
</evidence>
<dbReference type="PROSITE" id="PS51471">
    <property type="entry name" value="FE2OG_OXY"/>
    <property type="match status" value="1"/>
</dbReference>
<dbReference type="Gene3D" id="2.60.120.620">
    <property type="entry name" value="q2cbj1_9rhob like domain"/>
    <property type="match status" value="1"/>
</dbReference>
<keyword evidence="5" id="KW-0408">Iron</keyword>
<evidence type="ECO:0000256" key="3">
    <source>
        <dbReference type="ARBA" id="ARBA00022964"/>
    </source>
</evidence>
<keyword evidence="8" id="KW-1185">Reference proteome</keyword>
<gene>
    <name evidence="7" type="ORF">NAEGRDRAFT_81103</name>
</gene>
<dbReference type="eggNOG" id="ENOG502S0YC">
    <property type="taxonomic scope" value="Eukaryota"/>
</dbReference>
<dbReference type="InterPro" id="IPR045054">
    <property type="entry name" value="P4HA-like"/>
</dbReference>
<dbReference type="KEGG" id="ngr:NAEGRDRAFT_81103"/>
<evidence type="ECO:0000256" key="1">
    <source>
        <dbReference type="ARBA" id="ARBA00001961"/>
    </source>
</evidence>
<feature type="domain" description="Fe2OG dioxygenase" evidence="6">
    <location>
        <begin position="104"/>
        <end position="208"/>
    </location>
</feature>
<evidence type="ECO:0000256" key="2">
    <source>
        <dbReference type="ARBA" id="ARBA00022723"/>
    </source>
</evidence>
<name>D2VSR0_NAEGR</name>
<dbReference type="PANTHER" id="PTHR10869">
    <property type="entry name" value="PROLYL 4-HYDROXYLASE ALPHA SUBUNIT"/>
    <property type="match status" value="1"/>
</dbReference>
<dbReference type="Proteomes" id="UP000006671">
    <property type="component" value="Unassembled WGS sequence"/>
</dbReference>
<dbReference type="STRING" id="5762.D2VSR0"/>
<dbReference type="SMART" id="SM00702">
    <property type="entry name" value="P4Hc"/>
    <property type="match status" value="1"/>
</dbReference>
<dbReference type="GO" id="GO:0005506">
    <property type="term" value="F:iron ion binding"/>
    <property type="evidence" value="ECO:0007669"/>
    <property type="project" value="InterPro"/>
</dbReference>
<comment type="cofactor">
    <cofactor evidence="1">
        <name>L-ascorbate</name>
        <dbReference type="ChEBI" id="CHEBI:38290"/>
    </cofactor>
</comment>
<evidence type="ECO:0000256" key="4">
    <source>
        <dbReference type="ARBA" id="ARBA00023002"/>
    </source>
</evidence>
<dbReference type="GO" id="GO:0005783">
    <property type="term" value="C:endoplasmic reticulum"/>
    <property type="evidence" value="ECO:0007669"/>
    <property type="project" value="TreeGrafter"/>
</dbReference>
<keyword evidence="3" id="KW-0223">Dioxygenase</keyword>
<dbReference type="InterPro" id="IPR005123">
    <property type="entry name" value="Oxoglu/Fe-dep_dioxygenase_dom"/>
</dbReference>
<dbReference type="GeneID" id="8860057"/>
<protein>
    <submittedName>
        <fullName evidence="7">Predicted protein</fullName>
    </submittedName>
</protein>
<sequence length="208" mass="23951">MQQQPKVNIIEQGNIWTIENLYSPEECQQLIKICESNGFVEAPFNANMAKDTRNNDRVILDLPQHAQLFWERVSPYLPQHASQLGNQVLESNAKSGFQLLNPGFSNRLRFYRYKKGQYFAPHTDGCYFDNRDKYVDQSFLTILLYLNDVNNAGGETNFIQNGIKHSVQPKSGSVLIFVHWNCHEGAEVTSSNALKYVMRTDAVFRRIK</sequence>
<dbReference type="InterPro" id="IPR044862">
    <property type="entry name" value="Pro_4_hyd_alph_FE2OG_OXY"/>
</dbReference>
<accession>D2VSR0</accession>
<organism evidence="8">
    <name type="scientific">Naegleria gruberi</name>
    <name type="common">Amoeba</name>
    <dbReference type="NCBI Taxonomy" id="5762"/>
    <lineage>
        <taxon>Eukaryota</taxon>
        <taxon>Discoba</taxon>
        <taxon>Heterolobosea</taxon>
        <taxon>Tetramitia</taxon>
        <taxon>Eutetramitia</taxon>
        <taxon>Vahlkampfiidae</taxon>
        <taxon>Naegleria</taxon>
    </lineage>
</organism>
<dbReference type="VEuPathDB" id="AmoebaDB:NAEGRDRAFT_81103"/>
<evidence type="ECO:0000256" key="5">
    <source>
        <dbReference type="ARBA" id="ARBA00023004"/>
    </source>
</evidence>
<dbReference type="OMA" id="QQRMLVH"/>
<keyword evidence="4" id="KW-0560">Oxidoreductase</keyword>
<dbReference type="Pfam" id="PF13640">
    <property type="entry name" value="2OG-FeII_Oxy_3"/>
    <property type="match status" value="1"/>
</dbReference>
<dbReference type="AlphaFoldDB" id="D2VSR0"/>